<evidence type="ECO:0000313" key="3">
    <source>
        <dbReference type="EMBL" id="RIT39912.1"/>
    </source>
</evidence>
<sequence length="188" mass="19945">MADDRRTQLADAGLAVLAAGGARGLTHRAVDRSAELPEGSTSYYLRTRVALLQACATRLGERTMTAVAPLAEPVHLDISALTQLAVRAVRAWIADGGVLVLARHELLLESAQHPQMRSVLDAATDHIRGLLERRLIALGISDAAERTGDLIACLDGIALAYAVRGVAAEDALRRSVTRVVSGLLAVRD</sequence>
<organism evidence="2 4">
    <name type="scientific">Mycobacteroides abscessus</name>
    <dbReference type="NCBI Taxonomy" id="36809"/>
    <lineage>
        <taxon>Bacteria</taxon>
        <taxon>Bacillati</taxon>
        <taxon>Actinomycetota</taxon>
        <taxon>Actinomycetes</taxon>
        <taxon>Mycobacteriales</taxon>
        <taxon>Mycobacteriaceae</taxon>
        <taxon>Mycobacteroides</taxon>
    </lineage>
</organism>
<protein>
    <submittedName>
        <fullName evidence="3">TetR family transcriptional regulator</fullName>
    </submittedName>
    <submittedName>
        <fullName evidence="2">Transcriptional regulator, TetR family</fullName>
    </submittedName>
</protein>
<feature type="domain" description="Tetracyclin repressor-like C-terminal group 31" evidence="1">
    <location>
        <begin position="78"/>
        <end position="184"/>
    </location>
</feature>
<dbReference type="EMBL" id="CSUW01000011">
    <property type="protein sequence ID" value="CPT58860.1"/>
    <property type="molecule type" value="Genomic_DNA"/>
</dbReference>
<evidence type="ECO:0000313" key="4">
    <source>
        <dbReference type="Proteomes" id="UP000038487"/>
    </source>
</evidence>
<proteinExistence type="predicted"/>
<dbReference type="Gene3D" id="1.10.357.10">
    <property type="entry name" value="Tetracycline Repressor, domain 2"/>
    <property type="match status" value="1"/>
</dbReference>
<evidence type="ECO:0000313" key="2">
    <source>
        <dbReference type="EMBL" id="CPT58860.1"/>
    </source>
</evidence>
<name>A0A0U1CA17_9MYCO</name>
<evidence type="ECO:0000313" key="5">
    <source>
        <dbReference type="Proteomes" id="UP000284557"/>
    </source>
</evidence>
<dbReference type="Pfam" id="PF17940">
    <property type="entry name" value="TetR_C_31"/>
    <property type="match status" value="1"/>
</dbReference>
<gene>
    <name evidence="3" type="ORF">D2E76_11720</name>
    <name evidence="2" type="ORF">ERS075527_04414</name>
</gene>
<comment type="caution">
    <text evidence="2">The sequence shown here is derived from an EMBL/GenBank/DDBJ whole genome shotgun (WGS) entry which is preliminary data.</text>
</comment>
<dbReference type="SUPFAM" id="SSF46689">
    <property type="entry name" value="Homeodomain-like"/>
    <property type="match status" value="1"/>
</dbReference>
<dbReference type="InterPro" id="IPR041583">
    <property type="entry name" value="TetR_C_31"/>
</dbReference>
<reference evidence="3 5" key="2">
    <citation type="submission" date="2018-08" db="EMBL/GenBank/DDBJ databases">
        <title>Linezolid Resistance in Mycobacterium abscessus: MIC Distribution and Comprehensive Investigation of Resistance Mechanisms.</title>
        <authorList>
            <person name="Ye M."/>
            <person name="Xu L."/>
            <person name="Zou Y."/>
            <person name="Li B."/>
            <person name="Guo Q."/>
            <person name="Zhang Y."/>
            <person name="Zhan M."/>
            <person name="Xu B."/>
            <person name="Yu F."/>
            <person name="Zhang Z."/>
            <person name="Chu H."/>
        </authorList>
    </citation>
    <scope>NUCLEOTIDE SEQUENCE [LARGE SCALE GENOMIC DNA]</scope>
    <source>
        <strain evidence="3 5">G143</strain>
    </source>
</reference>
<reference evidence="2 4" key="1">
    <citation type="submission" date="2015-03" db="EMBL/GenBank/DDBJ databases">
        <authorList>
            <consortium name="Pathogen Informatics"/>
            <person name="Murphy D."/>
        </authorList>
    </citation>
    <scope>NUCLEOTIDE SEQUENCE [LARGE SCALE GENOMIC DNA]</scope>
    <source>
        <strain evidence="2 4">PAP036</strain>
    </source>
</reference>
<dbReference type="Proteomes" id="UP000284557">
    <property type="component" value="Unassembled WGS sequence"/>
</dbReference>
<dbReference type="RefSeq" id="WP_005082578.1">
    <property type="nucleotide sequence ID" value="NZ_CM125927.1"/>
</dbReference>
<dbReference type="Proteomes" id="UP000038487">
    <property type="component" value="Unassembled WGS sequence"/>
</dbReference>
<accession>A0A0U1CA17</accession>
<dbReference type="AlphaFoldDB" id="A0A0U1CA17"/>
<dbReference type="EMBL" id="QXBN01000007">
    <property type="protein sequence ID" value="RIT39912.1"/>
    <property type="molecule type" value="Genomic_DNA"/>
</dbReference>
<dbReference type="InterPro" id="IPR009057">
    <property type="entry name" value="Homeodomain-like_sf"/>
</dbReference>
<evidence type="ECO:0000259" key="1">
    <source>
        <dbReference type="Pfam" id="PF17940"/>
    </source>
</evidence>